<evidence type="ECO:0000313" key="3">
    <source>
        <dbReference type="Proteomes" id="UP001500936"/>
    </source>
</evidence>
<accession>A0ABP8KRW5</accession>
<dbReference type="InterPro" id="IPR034660">
    <property type="entry name" value="DinB/YfiT-like"/>
</dbReference>
<gene>
    <name evidence="2" type="ORF">GCM10023187_42620</name>
</gene>
<dbReference type="SUPFAM" id="SSF109854">
    <property type="entry name" value="DinB/YfiT-like putative metalloenzymes"/>
    <property type="match status" value="1"/>
</dbReference>
<protein>
    <recommendedName>
        <fullName evidence="1">DinB-like domain-containing protein</fullName>
    </recommendedName>
</protein>
<reference evidence="3" key="1">
    <citation type="journal article" date="2019" name="Int. J. Syst. Evol. Microbiol.">
        <title>The Global Catalogue of Microorganisms (GCM) 10K type strain sequencing project: providing services to taxonomists for standard genome sequencing and annotation.</title>
        <authorList>
            <consortium name="The Broad Institute Genomics Platform"/>
            <consortium name="The Broad Institute Genome Sequencing Center for Infectious Disease"/>
            <person name="Wu L."/>
            <person name="Ma J."/>
        </authorList>
    </citation>
    <scope>NUCLEOTIDE SEQUENCE [LARGE SCALE GENOMIC DNA]</scope>
    <source>
        <strain evidence="3">JCM 17925</strain>
    </source>
</reference>
<feature type="domain" description="DinB-like" evidence="1">
    <location>
        <begin position="44"/>
        <end position="196"/>
    </location>
</feature>
<organism evidence="2 3">
    <name type="scientific">Nibrella viscosa</name>
    <dbReference type="NCBI Taxonomy" id="1084524"/>
    <lineage>
        <taxon>Bacteria</taxon>
        <taxon>Pseudomonadati</taxon>
        <taxon>Bacteroidota</taxon>
        <taxon>Cytophagia</taxon>
        <taxon>Cytophagales</taxon>
        <taxon>Spirosomataceae</taxon>
        <taxon>Nibrella</taxon>
    </lineage>
</organism>
<dbReference type="Gene3D" id="1.20.120.450">
    <property type="entry name" value="dinb family like domain"/>
    <property type="match status" value="1"/>
</dbReference>
<dbReference type="Pfam" id="PF12867">
    <property type="entry name" value="DinB_2"/>
    <property type="match status" value="1"/>
</dbReference>
<dbReference type="InterPro" id="IPR024775">
    <property type="entry name" value="DinB-like"/>
</dbReference>
<comment type="caution">
    <text evidence="2">The sequence shown here is derived from an EMBL/GenBank/DDBJ whole genome shotgun (WGS) entry which is preliminary data.</text>
</comment>
<name>A0ABP8KRW5_9BACT</name>
<dbReference type="Proteomes" id="UP001500936">
    <property type="component" value="Unassembled WGS sequence"/>
</dbReference>
<sequence length="215" mass="25301">MHSQASVLTMKSVLISLFALLVSHSALPQRLWTKADQQYLLDNLRRTRAELIRETENLTDAQWHFRESPNRWSIGEIVEHLGYWEMLFARDISMAMRPKPAPELNQTCAPDSVHLAFIMEEAKHISPDFSRPLGFMRGKDNLRFFLKLRDEHIGFMEKTDADLRAFFQTTAPDRRRSVHQMYIVMWGHCDRHMRQILKVKAHPDYPKATQLTTQR</sequence>
<evidence type="ECO:0000313" key="2">
    <source>
        <dbReference type="EMBL" id="GAA4413850.1"/>
    </source>
</evidence>
<keyword evidence="3" id="KW-1185">Reference proteome</keyword>
<evidence type="ECO:0000259" key="1">
    <source>
        <dbReference type="Pfam" id="PF12867"/>
    </source>
</evidence>
<dbReference type="EMBL" id="BAABHB010000011">
    <property type="protein sequence ID" value="GAA4413850.1"/>
    <property type="molecule type" value="Genomic_DNA"/>
</dbReference>
<proteinExistence type="predicted"/>